<organism evidence="9 10">
    <name type="scientific">Meloidogyne hapla</name>
    <name type="common">Root-knot nematode worm</name>
    <dbReference type="NCBI Taxonomy" id="6305"/>
    <lineage>
        <taxon>Eukaryota</taxon>
        <taxon>Metazoa</taxon>
        <taxon>Ecdysozoa</taxon>
        <taxon>Nematoda</taxon>
        <taxon>Chromadorea</taxon>
        <taxon>Rhabditida</taxon>
        <taxon>Tylenchina</taxon>
        <taxon>Tylenchomorpha</taxon>
        <taxon>Tylenchoidea</taxon>
        <taxon>Meloidogynidae</taxon>
        <taxon>Meloidogyninae</taxon>
        <taxon>Meloidogyne</taxon>
    </lineage>
</organism>
<feature type="coiled-coil region" evidence="8">
    <location>
        <begin position="745"/>
        <end position="786"/>
    </location>
</feature>
<dbReference type="InterPro" id="IPR011047">
    <property type="entry name" value="Quinoprotein_ADH-like_sf"/>
</dbReference>
<proteinExistence type="predicted"/>
<dbReference type="GO" id="GO:0003723">
    <property type="term" value="F:RNA binding"/>
    <property type="evidence" value="ECO:0007669"/>
    <property type="project" value="InterPro"/>
</dbReference>
<evidence type="ECO:0000256" key="2">
    <source>
        <dbReference type="ARBA" id="ARBA00022517"/>
    </source>
</evidence>
<keyword evidence="2" id="KW-0690">Ribosome biogenesis</keyword>
<keyword evidence="9" id="KW-1185">Reference proteome</keyword>
<dbReference type="Proteomes" id="UP000095281">
    <property type="component" value="Unplaced"/>
</dbReference>
<dbReference type="PANTHER" id="PTHR44215:SF1">
    <property type="entry name" value="WD REPEAT-CONTAINING PROTEIN 75"/>
    <property type="match status" value="1"/>
</dbReference>
<accession>A0A1I8BRP0</accession>
<keyword evidence="6" id="KW-0804">Transcription</keyword>
<dbReference type="PANTHER" id="PTHR44215">
    <property type="entry name" value="WD REPEAT-CONTAINING PROTEIN 75"/>
    <property type="match status" value="1"/>
</dbReference>
<evidence type="ECO:0000256" key="7">
    <source>
        <dbReference type="ARBA" id="ARBA00023242"/>
    </source>
</evidence>
<dbReference type="WBParaSite" id="MhA1_Contig488.frz3.gene3">
    <property type="protein sequence ID" value="MhA1_Contig488.frz3.gene3"/>
    <property type="gene ID" value="MhA1_Contig488.frz3.gene3"/>
</dbReference>
<dbReference type="AlphaFoldDB" id="A0A1I8BRP0"/>
<dbReference type="SUPFAM" id="SSF50998">
    <property type="entry name" value="Quinoprotein alcohol dehydrogenase-like"/>
    <property type="match status" value="1"/>
</dbReference>
<dbReference type="GO" id="GO:0032040">
    <property type="term" value="C:small-subunit processome"/>
    <property type="evidence" value="ECO:0007669"/>
    <property type="project" value="InterPro"/>
</dbReference>
<evidence type="ECO:0000256" key="8">
    <source>
        <dbReference type="SAM" id="Coils"/>
    </source>
</evidence>
<dbReference type="GO" id="GO:0045943">
    <property type="term" value="P:positive regulation of transcription by RNA polymerase I"/>
    <property type="evidence" value="ECO:0007669"/>
    <property type="project" value="InterPro"/>
</dbReference>
<keyword evidence="7" id="KW-0539">Nucleus</keyword>
<evidence type="ECO:0000313" key="9">
    <source>
        <dbReference type="Proteomes" id="UP000095281"/>
    </source>
</evidence>
<evidence type="ECO:0000313" key="10">
    <source>
        <dbReference type="WBParaSite" id="MhA1_Contig488.frz3.gene3"/>
    </source>
</evidence>
<name>A0A1I8BRP0_MELHA</name>
<evidence type="ECO:0000256" key="1">
    <source>
        <dbReference type="ARBA" id="ARBA00004604"/>
    </source>
</evidence>
<keyword evidence="3" id="KW-0698">rRNA processing</keyword>
<keyword evidence="8" id="KW-0175">Coiled coil</keyword>
<comment type="subcellular location">
    <subcellularLocation>
        <location evidence="1">Nucleus</location>
        <location evidence="1">Nucleolus</location>
    </subcellularLocation>
</comment>
<keyword evidence="4" id="KW-0853">WD repeat</keyword>
<evidence type="ECO:0000256" key="6">
    <source>
        <dbReference type="ARBA" id="ARBA00023163"/>
    </source>
</evidence>
<dbReference type="GO" id="GO:2000234">
    <property type="term" value="P:positive regulation of rRNA processing"/>
    <property type="evidence" value="ECO:0007669"/>
    <property type="project" value="TreeGrafter"/>
</dbReference>
<evidence type="ECO:0000256" key="4">
    <source>
        <dbReference type="ARBA" id="ARBA00022574"/>
    </source>
</evidence>
<evidence type="ECO:0000256" key="3">
    <source>
        <dbReference type="ARBA" id="ARBA00022552"/>
    </source>
</evidence>
<keyword evidence="5" id="KW-0677">Repeat</keyword>
<dbReference type="GO" id="GO:0006364">
    <property type="term" value="P:rRNA processing"/>
    <property type="evidence" value="ECO:0007669"/>
    <property type="project" value="UniProtKB-KW"/>
</dbReference>
<dbReference type="InterPro" id="IPR053826">
    <property type="entry name" value="WDR75"/>
</dbReference>
<evidence type="ECO:0000256" key="5">
    <source>
        <dbReference type="ARBA" id="ARBA00022737"/>
    </source>
</evidence>
<reference evidence="10" key="1">
    <citation type="submission" date="2016-11" db="UniProtKB">
        <authorList>
            <consortium name="WormBaseParasite"/>
        </authorList>
    </citation>
    <scope>IDENTIFICATION</scope>
</reference>
<protein>
    <submittedName>
        <fullName evidence="10">Uncharacterized protein</fullName>
    </submittedName>
</protein>
<sequence>MVARAKSSSPPIKIMKKSEMHSSISSVEETAFGENLQIGCFDDTFKKFFAYSGGDVISFNVKSGERIRVYRHNGSMVIGVYFQDNLLLSFTNLPQYFLWNVDNGDQLASLNIQLPRNYKPLWTYNIAGKYFILAQNDGNNRKSQVKIEESCSDESKESSLFEILQLNTNQNKKITKIPTSLAAQIGTTPFSKSHLAIASGFFVKCKKRNIKICPFGDDDEETDHENLVNGTNEEMEEENEDSNLSVKLPKRRKYHLDSKFDVVDQNLVEFKEVYIVGDSLYAVLNIGRPTLCVSDVGTSFIGFGNAQLYKYNLNASSGVGRWCAHEHLLLESPPLSLLLCGDFTKMAVLLTDNTLCFINTSQMQLISRAEVLHSLRLPKQYNNENYRFSITNDPAMENELLFVANARLGHIQWIAPLRWQTTCVLDIAEENAPPPQDTFNMPKFQWINTYLVCLSMQMLVTCESRRDNPEKTLIKFWRRSKSKSLANASFKLENCVELIDKRIEFLHSTFDEFTNFPSSSNVNEMDEEFIFVDSTGLIDIYKRDSLRRSHWSVDLKRRDSNWQRCNIISCSKVAQRSFATIQKLEDSTFIVLRNVDEMKITQVIDNLIDAKQVEWSHSPNILIVSCFSGLVAFNCKNKLNSPIWIIKQPNFVCLGSSRSFTFAHNGQEIFLLNPEDGTKNNFIEEIRFSQPQKRIIALQKHSKDKRICNSIYFCGINEEGSLSLISPKLPSIEEKNQIQMEDQKKQKIEAQKQTAFSRLVEINEEKKIEKKKRKNKNNEDEDEEEEIVKKPRYLLKQVSIKKFIDGPSYTLPSISVLAQRFVQACLVRRRS</sequence>